<gene>
    <name evidence="14" type="ORF">N0V91_001923</name>
</gene>
<dbReference type="CDD" id="cd13851">
    <property type="entry name" value="CuRO_1_Fet3p"/>
    <property type="match status" value="1"/>
</dbReference>
<evidence type="ECO:0000256" key="9">
    <source>
        <dbReference type="SAM" id="Phobius"/>
    </source>
</evidence>
<dbReference type="PROSITE" id="PS00079">
    <property type="entry name" value="MULTICOPPER_OXIDASE1"/>
    <property type="match status" value="2"/>
</dbReference>
<dbReference type="PROSITE" id="PS00080">
    <property type="entry name" value="MULTICOPPER_OXIDASE2"/>
    <property type="match status" value="1"/>
</dbReference>
<dbReference type="InterPro" id="IPR011706">
    <property type="entry name" value="Cu-oxidase_C"/>
</dbReference>
<dbReference type="PANTHER" id="PTHR11709:SF361">
    <property type="entry name" value="IRON TRANSPORT MULTICOPPER OXIDASE FET3"/>
    <property type="match status" value="1"/>
</dbReference>
<comment type="similarity">
    <text evidence="1">Belongs to the multicopper oxidase family.</text>
</comment>
<dbReference type="CDD" id="cd13877">
    <property type="entry name" value="CuRO_2_Fet3p_like"/>
    <property type="match status" value="1"/>
</dbReference>
<reference evidence="14" key="1">
    <citation type="submission" date="2022-10" db="EMBL/GenBank/DDBJ databases">
        <title>Tapping the CABI collections for fungal endophytes: first genome assemblies for Collariella, Neodidymelliopsis, Ascochyta clinopodiicola, Didymella pomorum, Didymosphaeria variabile, Neocosmospora piperis and Neocucurbitaria cava.</title>
        <authorList>
            <person name="Hill R."/>
        </authorList>
    </citation>
    <scope>NUCLEOTIDE SEQUENCE</scope>
    <source>
        <strain evidence="14">IMI 355091</strain>
    </source>
</reference>
<keyword evidence="15" id="KW-1185">Reference proteome</keyword>
<keyword evidence="6" id="KW-0325">Glycoprotein</keyword>
<dbReference type="OrthoDB" id="2121828at2759"/>
<dbReference type="InterPro" id="IPR033138">
    <property type="entry name" value="Cu_oxidase_CS"/>
</dbReference>
<evidence type="ECO:0000313" key="15">
    <source>
        <dbReference type="Proteomes" id="UP001140510"/>
    </source>
</evidence>
<keyword evidence="9" id="KW-0812">Transmembrane</keyword>
<evidence type="ECO:0000256" key="2">
    <source>
        <dbReference type="ARBA" id="ARBA00022723"/>
    </source>
</evidence>
<dbReference type="FunFam" id="2.60.40.420:FF:000022">
    <property type="entry name" value="FET5p Multicopper oxidase"/>
    <property type="match status" value="1"/>
</dbReference>
<comment type="caution">
    <text evidence="14">The sequence shown here is derived from an EMBL/GenBank/DDBJ whole genome shotgun (WGS) entry which is preliminary data.</text>
</comment>
<keyword evidence="9" id="KW-1133">Transmembrane helix</keyword>
<dbReference type="Pfam" id="PF00394">
    <property type="entry name" value="Cu-oxidase"/>
    <property type="match status" value="1"/>
</dbReference>
<feature type="region of interest" description="Disordered" evidence="8">
    <location>
        <begin position="516"/>
        <end position="544"/>
    </location>
</feature>
<dbReference type="GO" id="GO:0004322">
    <property type="term" value="F:ferroxidase activity"/>
    <property type="evidence" value="ECO:0007669"/>
    <property type="project" value="TreeGrafter"/>
</dbReference>
<feature type="domain" description="Plastocyanin-like" evidence="13">
    <location>
        <begin position="26"/>
        <end position="143"/>
    </location>
</feature>
<feature type="signal peptide" evidence="10">
    <location>
        <begin position="1"/>
        <end position="18"/>
    </location>
</feature>
<evidence type="ECO:0000256" key="6">
    <source>
        <dbReference type="ARBA" id="ARBA00023180"/>
    </source>
</evidence>
<keyword evidence="4" id="KW-0560">Oxidoreductase</keyword>
<sequence length="607" mass="67371">MITTLWSLLLFICSLVCAKTTHLEFNVTWINRNPDGRHSRPVMGINEQWPIPALHVTKGERLIVTVRNQLGNETTSLHWHGLYQNGTAHMDGPPGITQCEIPHNDYIVYDFTVDQIGTYWFHSHTRGQYPDGLRAPLIVHDPENPFRQEFDEEIVLSFSDWYHDLMRPLLKSFVSVTNPTGAEPVPKSALINDEQNVTIAVQPGKTYMIRMVNMAAFAGMYVWFQGCTMRVVEVDGIYTEPAGASMLYLTAGQRYAVLLTVASDSATNIPFGVSMDEELFDEIPDDLNSNVTGWLVLDDTQDLPPLSEVDTFEPFNDFTLKPLDRLAALEKVDRTVTLDLKMDNLGDGANYAFFNNNTYVEPWVPTLYTVISSGSHATSPVIYGSHTNSFVLAGNETVEIILNNNDDGKHPFHLHGHAFQVITRSEEDAGSYTSTTDLSEVPAVPMRRDTILVAPNGYAVLRFRTDNPGVWVFHCHIEWHVATGLIATFIEAPLSIQSALSSKIPQEHYDLCKRNHPPIKTSGNAAGNDKDFLDLTGEPEPPGPLPSGFTTKGVVALVGSVVNGLLMVAAIAWYGMSQGMGKEDETQPDRVEGEQQPLLAAAEQRDE</sequence>
<dbReference type="FunFam" id="2.60.40.420:FF:000024">
    <property type="entry name" value="FET5p Multicopper oxidase"/>
    <property type="match status" value="1"/>
</dbReference>
<evidence type="ECO:0000313" key="14">
    <source>
        <dbReference type="EMBL" id="KAJ4410437.1"/>
    </source>
</evidence>
<dbReference type="GO" id="GO:0010106">
    <property type="term" value="P:cellular response to iron ion starvation"/>
    <property type="evidence" value="ECO:0007669"/>
    <property type="project" value="TreeGrafter"/>
</dbReference>
<feature type="transmembrane region" description="Helical" evidence="9">
    <location>
        <begin position="554"/>
        <end position="574"/>
    </location>
</feature>
<dbReference type="CDD" id="cd13899">
    <property type="entry name" value="CuRO_3_Fet3p"/>
    <property type="match status" value="1"/>
</dbReference>
<accession>A0A9W9DAH6</accession>
<dbReference type="GO" id="GO:0005507">
    <property type="term" value="F:copper ion binding"/>
    <property type="evidence" value="ECO:0007669"/>
    <property type="project" value="InterPro"/>
</dbReference>
<dbReference type="Proteomes" id="UP001140510">
    <property type="component" value="Unassembled WGS sequence"/>
</dbReference>
<dbReference type="GO" id="GO:0033215">
    <property type="term" value="P:reductive iron assimilation"/>
    <property type="evidence" value="ECO:0007669"/>
    <property type="project" value="TreeGrafter"/>
</dbReference>
<dbReference type="Pfam" id="PF07732">
    <property type="entry name" value="Cu-oxidase_3"/>
    <property type="match status" value="1"/>
</dbReference>
<feature type="chain" id="PRO_5040962855" description="Multicopper oxidase" evidence="10">
    <location>
        <begin position="19"/>
        <end position="607"/>
    </location>
</feature>
<evidence type="ECO:0000259" key="13">
    <source>
        <dbReference type="Pfam" id="PF07732"/>
    </source>
</evidence>
<feature type="region of interest" description="Disordered" evidence="8">
    <location>
        <begin position="580"/>
        <end position="607"/>
    </location>
</feature>
<dbReference type="GO" id="GO:0033573">
    <property type="term" value="C:high-affinity iron permease complex"/>
    <property type="evidence" value="ECO:0007669"/>
    <property type="project" value="TreeGrafter"/>
</dbReference>
<keyword evidence="9" id="KW-0472">Membrane</keyword>
<evidence type="ECO:0000259" key="12">
    <source>
        <dbReference type="Pfam" id="PF07731"/>
    </source>
</evidence>
<name>A0A9W9DAH6_9PLEO</name>
<feature type="domain" description="Plastocyanin-like" evidence="11">
    <location>
        <begin position="152"/>
        <end position="266"/>
    </location>
</feature>
<dbReference type="PANTHER" id="PTHR11709">
    <property type="entry name" value="MULTI-COPPER OXIDASE"/>
    <property type="match status" value="1"/>
</dbReference>
<dbReference type="Pfam" id="PF07731">
    <property type="entry name" value="Cu-oxidase_2"/>
    <property type="match status" value="1"/>
</dbReference>
<dbReference type="EMBL" id="JAPEVA010000008">
    <property type="protein sequence ID" value="KAJ4410437.1"/>
    <property type="molecule type" value="Genomic_DNA"/>
</dbReference>
<proteinExistence type="inferred from homology"/>
<evidence type="ECO:0000256" key="7">
    <source>
        <dbReference type="ARBA" id="ARBA00037814"/>
    </source>
</evidence>
<evidence type="ECO:0000256" key="1">
    <source>
        <dbReference type="ARBA" id="ARBA00010609"/>
    </source>
</evidence>
<dbReference type="InterPro" id="IPR045087">
    <property type="entry name" value="Cu-oxidase_fam"/>
</dbReference>
<dbReference type="InterPro" id="IPR008972">
    <property type="entry name" value="Cupredoxin"/>
</dbReference>
<dbReference type="InterPro" id="IPR002355">
    <property type="entry name" value="Cu_oxidase_Cu_BS"/>
</dbReference>
<evidence type="ECO:0000256" key="5">
    <source>
        <dbReference type="ARBA" id="ARBA00023008"/>
    </source>
</evidence>
<feature type="compositionally biased region" description="Basic and acidic residues" evidence="8">
    <location>
        <begin position="581"/>
        <end position="593"/>
    </location>
</feature>
<evidence type="ECO:0000256" key="8">
    <source>
        <dbReference type="SAM" id="MobiDB-lite"/>
    </source>
</evidence>
<keyword evidence="3 10" id="KW-0732">Signal</keyword>
<dbReference type="InterPro" id="IPR044130">
    <property type="entry name" value="CuRO_2_Fet3-like"/>
</dbReference>
<keyword evidence="2" id="KW-0479">Metal-binding</keyword>
<dbReference type="SUPFAM" id="SSF49503">
    <property type="entry name" value="Cupredoxins"/>
    <property type="match status" value="3"/>
</dbReference>
<evidence type="ECO:0000256" key="10">
    <source>
        <dbReference type="SAM" id="SignalP"/>
    </source>
</evidence>
<dbReference type="Gene3D" id="2.60.40.420">
    <property type="entry name" value="Cupredoxins - blue copper proteins"/>
    <property type="match status" value="3"/>
</dbReference>
<evidence type="ECO:0000256" key="3">
    <source>
        <dbReference type="ARBA" id="ARBA00022729"/>
    </source>
</evidence>
<evidence type="ECO:0008006" key="16">
    <source>
        <dbReference type="Google" id="ProtNLM"/>
    </source>
</evidence>
<evidence type="ECO:0000256" key="4">
    <source>
        <dbReference type="ARBA" id="ARBA00023002"/>
    </source>
</evidence>
<comment type="subcellular location">
    <subcellularLocation>
        <location evidence="7">Cell membrane</location>
        <topology evidence="7">Single-pass type I membrane protein</topology>
        <orientation evidence="7">Extracellular side</orientation>
    </subcellularLocation>
</comment>
<dbReference type="InterPro" id="IPR001117">
    <property type="entry name" value="Cu-oxidase_2nd"/>
</dbReference>
<dbReference type="AlphaFoldDB" id="A0A9W9DAH6"/>
<feature type="domain" description="Plastocyanin-like" evidence="12">
    <location>
        <begin position="360"/>
        <end position="493"/>
    </location>
</feature>
<protein>
    <recommendedName>
        <fullName evidence="16">Multicopper oxidase</fullName>
    </recommendedName>
</protein>
<organism evidence="14 15">
    <name type="scientific">Didymella pomorum</name>
    <dbReference type="NCBI Taxonomy" id="749634"/>
    <lineage>
        <taxon>Eukaryota</taxon>
        <taxon>Fungi</taxon>
        <taxon>Dikarya</taxon>
        <taxon>Ascomycota</taxon>
        <taxon>Pezizomycotina</taxon>
        <taxon>Dothideomycetes</taxon>
        <taxon>Pleosporomycetidae</taxon>
        <taxon>Pleosporales</taxon>
        <taxon>Pleosporineae</taxon>
        <taxon>Didymellaceae</taxon>
        <taxon>Didymella</taxon>
    </lineage>
</organism>
<dbReference type="InterPro" id="IPR011707">
    <property type="entry name" value="Cu-oxidase-like_N"/>
</dbReference>
<keyword evidence="5" id="KW-0186">Copper</keyword>
<evidence type="ECO:0000259" key="11">
    <source>
        <dbReference type="Pfam" id="PF00394"/>
    </source>
</evidence>